<keyword evidence="1" id="KW-0808">Transferase</keyword>
<dbReference type="STRING" id="1454003.AW10_02614"/>
<proteinExistence type="predicted"/>
<gene>
    <name evidence="1" type="ORF">AW10_02614</name>
</gene>
<evidence type="ECO:0000313" key="1">
    <source>
        <dbReference type="EMBL" id="EXI78972.1"/>
    </source>
</evidence>
<dbReference type="PATRIC" id="fig|1454003.3.peg.2666"/>
<name>A0A011PPS4_9PROT</name>
<dbReference type="Proteomes" id="UP000021816">
    <property type="component" value="Unassembled WGS sequence"/>
</dbReference>
<comment type="caution">
    <text evidence="1">The sequence shown here is derived from an EMBL/GenBank/DDBJ whole genome shotgun (WGS) entry which is preliminary data.</text>
</comment>
<evidence type="ECO:0000313" key="2">
    <source>
        <dbReference type="Proteomes" id="UP000021816"/>
    </source>
</evidence>
<accession>A0A011PPS4</accession>
<sequence>MSSRQERQRPLQQRSRVANLAARLMAEDGIASAALAKRKAARNLGLPDSAAMPDDAEVEAELRTYQRLFQEDEHAARRLQLLGIAARLMSTVQRFNPYLSGSVLDGTAGRFAEIDLQLFTDSAKDVEIFLLNERISYHHSAPRTDRAEAVLTLLIDGVVANLVVYPRADERVSFKTRDGRIRERARLAAVRQLLAGNGMPAT</sequence>
<organism evidence="1 2">
    <name type="scientific">Candidatus Accumulibacter appositus</name>
    <dbReference type="NCBI Taxonomy" id="1454003"/>
    <lineage>
        <taxon>Bacteria</taxon>
        <taxon>Pseudomonadati</taxon>
        <taxon>Pseudomonadota</taxon>
        <taxon>Betaproteobacteria</taxon>
        <taxon>Candidatus Accumulibacter</taxon>
    </lineage>
</organism>
<dbReference type="GO" id="GO:0016740">
    <property type="term" value="F:transferase activity"/>
    <property type="evidence" value="ECO:0007669"/>
    <property type="project" value="UniProtKB-KW"/>
</dbReference>
<reference evidence="1 2" key="1">
    <citation type="submission" date="2014-02" db="EMBL/GenBank/DDBJ databases">
        <title>Expanding our view of genomic diversity in Candidatus Accumulibacter clades.</title>
        <authorList>
            <person name="Skennerton C.T."/>
            <person name="Barr J.J."/>
            <person name="Slater F.R."/>
            <person name="Bond P.L."/>
            <person name="Tyson G.W."/>
        </authorList>
    </citation>
    <scope>NUCLEOTIDE SEQUENCE [LARGE SCALE GENOMIC DNA]</scope>
    <source>
        <strain evidence="2">BA-92</strain>
    </source>
</reference>
<dbReference type="EMBL" id="JEMX01000061">
    <property type="protein sequence ID" value="EXI78972.1"/>
    <property type="molecule type" value="Genomic_DNA"/>
</dbReference>
<dbReference type="AlphaFoldDB" id="A0A011PPS4"/>
<protein>
    <submittedName>
        <fullName evidence="1">Putative nucleotidyltransferase</fullName>
    </submittedName>
</protein>